<name>A0A4S4LHU5_9AGAM</name>
<keyword evidence="6" id="KW-1185">Reference proteome</keyword>
<feature type="compositionally biased region" description="Low complexity" evidence="4">
    <location>
        <begin position="154"/>
        <end position="170"/>
    </location>
</feature>
<dbReference type="GO" id="GO:0000127">
    <property type="term" value="C:transcription factor TFIIIC complex"/>
    <property type="evidence" value="ECO:0007669"/>
    <property type="project" value="TreeGrafter"/>
</dbReference>
<evidence type="ECO:0000256" key="2">
    <source>
        <dbReference type="ARBA" id="ARBA00023163"/>
    </source>
</evidence>
<dbReference type="GO" id="GO:0006383">
    <property type="term" value="P:transcription by RNA polymerase III"/>
    <property type="evidence" value="ECO:0007669"/>
    <property type="project" value="TreeGrafter"/>
</dbReference>
<dbReference type="OrthoDB" id="4703at2759"/>
<dbReference type="InterPro" id="IPR015943">
    <property type="entry name" value="WD40/YVTN_repeat-like_dom_sf"/>
</dbReference>
<dbReference type="PANTHER" id="PTHR15052:SF2">
    <property type="entry name" value="GENERAL TRANSCRIPTION FACTOR 3C POLYPEPTIDE 2"/>
    <property type="match status" value="1"/>
</dbReference>
<dbReference type="Proteomes" id="UP000310158">
    <property type="component" value="Unassembled WGS sequence"/>
</dbReference>
<accession>A0A4S4LHU5</accession>
<sequence length="479" mass="52699">MIHHIQSAPEEDVQPLIKFYYHLGLPDTRIAVLVLEHFDESIYGIGTKSIQRLRKKYGLLSTRQQKHTLKSIAAHVDEIKKRFPNRGADSIHKALRQEKNIRVPRDLISEYLKLTEPDAVAARRHRQFRRDGASRLLKMPPGCPVSSFQHDGGTSLTTHSPQTSSTPHLSMMQSLSSTSHSAGTFSTLHFGTKQYLAVGSSPSSTHSLIIGVKASRPSNACIQICSLGPAQVPKVNGDAPDGTKLTDAGEMNCEMILCIDSTPAYGLKWCHLLSHVPLAEPKTSLEPPKPGLSKGHSRTALFRLRSPISSRFATRSFCPTICQAFRTEPLLRIELEEASCWTIEWANSEVIAVDCMNGTIAVYDIGDALRTGRSSSQRIFPTQYMLVHQSAIRALSWIRTPKYSSSNEPLMADDPSVIATGGYDGVESHGHPLIDSIPFSPYAGGPVTIDHENIMKTYLASSSMLGRGHTLMELSGPVW</sequence>
<dbReference type="PANTHER" id="PTHR15052">
    <property type="entry name" value="RNA POLYMERASE III TRANSCRIPTION INITIATION FACTOR COMPLEX SUBUNIT"/>
    <property type="match status" value="1"/>
</dbReference>
<dbReference type="SUPFAM" id="SSF50978">
    <property type="entry name" value="WD40 repeat-like"/>
    <property type="match status" value="1"/>
</dbReference>
<dbReference type="AlphaFoldDB" id="A0A4S4LHU5"/>
<comment type="caution">
    <text evidence="5">The sequence shown here is derived from an EMBL/GenBank/DDBJ whole genome shotgun (WGS) entry which is preliminary data.</text>
</comment>
<proteinExistence type="predicted"/>
<evidence type="ECO:0000313" key="6">
    <source>
        <dbReference type="Proteomes" id="UP000310158"/>
    </source>
</evidence>
<protein>
    <submittedName>
        <fullName evidence="5">Uncharacterized protein</fullName>
    </submittedName>
</protein>
<organism evidence="5 6">
    <name type="scientific">Bondarzewia mesenterica</name>
    <dbReference type="NCBI Taxonomy" id="1095465"/>
    <lineage>
        <taxon>Eukaryota</taxon>
        <taxon>Fungi</taxon>
        <taxon>Dikarya</taxon>
        <taxon>Basidiomycota</taxon>
        <taxon>Agaricomycotina</taxon>
        <taxon>Agaricomycetes</taxon>
        <taxon>Russulales</taxon>
        <taxon>Bondarzewiaceae</taxon>
        <taxon>Bondarzewia</taxon>
    </lineage>
</organism>
<evidence type="ECO:0000256" key="1">
    <source>
        <dbReference type="ARBA" id="ARBA00004123"/>
    </source>
</evidence>
<evidence type="ECO:0000256" key="3">
    <source>
        <dbReference type="ARBA" id="ARBA00023242"/>
    </source>
</evidence>
<keyword evidence="2" id="KW-0804">Transcription</keyword>
<dbReference type="EMBL" id="SGPL01000507">
    <property type="protein sequence ID" value="THH11562.1"/>
    <property type="molecule type" value="Genomic_DNA"/>
</dbReference>
<evidence type="ECO:0000256" key="4">
    <source>
        <dbReference type="SAM" id="MobiDB-lite"/>
    </source>
</evidence>
<feature type="region of interest" description="Disordered" evidence="4">
    <location>
        <begin position="147"/>
        <end position="170"/>
    </location>
</feature>
<reference evidence="5 6" key="1">
    <citation type="submission" date="2019-02" db="EMBL/GenBank/DDBJ databases">
        <title>Genome sequencing of the rare red list fungi Bondarzewia mesenterica.</title>
        <authorList>
            <person name="Buettner E."/>
            <person name="Kellner H."/>
        </authorList>
    </citation>
    <scope>NUCLEOTIDE SEQUENCE [LARGE SCALE GENOMIC DNA]</scope>
    <source>
        <strain evidence="5 6">DSM 108281</strain>
    </source>
</reference>
<gene>
    <name evidence="5" type="ORF">EW146_g7999</name>
</gene>
<dbReference type="InterPro" id="IPR052416">
    <property type="entry name" value="GTF3C_component"/>
</dbReference>
<dbReference type="InterPro" id="IPR036322">
    <property type="entry name" value="WD40_repeat_dom_sf"/>
</dbReference>
<dbReference type="Gene3D" id="2.130.10.10">
    <property type="entry name" value="YVTN repeat-like/Quinoprotein amine dehydrogenase"/>
    <property type="match status" value="1"/>
</dbReference>
<evidence type="ECO:0000313" key="5">
    <source>
        <dbReference type="EMBL" id="THH11562.1"/>
    </source>
</evidence>
<feature type="non-terminal residue" evidence="5">
    <location>
        <position position="479"/>
    </location>
</feature>
<dbReference type="GO" id="GO:0005634">
    <property type="term" value="C:nucleus"/>
    <property type="evidence" value="ECO:0007669"/>
    <property type="project" value="UniProtKB-SubCell"/>
</dbReference>
<keyword evidence="3" id="KW-0539">Nucleus</keyword>
<comment type="subcellular location">
    <subcellularLocation>
        <location evidence="1">Nucleus</location>
    </subcellularLocation>
</comment>